<feature type="transmembrane region" description="Helical" evidence="5">
    <location>
        <begin position="54"/>
        <end position="73"/>
    </location>
</feature>
<feature type="transmembrane region" description="Helical" evidence="5">
    <location>
        <begin position="85"/>
        <end position="108"/>
    </location>
</feature>
<evidence type="ECO:0000256" key="3">
    <source>
        <dbReference type="ARBA" id="ARBA00022989"/>
    </source>
</evidence>
<keyword evidence="3 5" id="KW-1133">Transmembrane helix</keyword>
<name>A0A835CPF9_APHGI</name>
<evidence type="ECO:0000313" key="7">
    <source>
        <dbReference type="EMBL" id="KAF7991232.1"/>
    </source>
</evidence>
<feature type="transmembrane region" description="Helical" evidence="5">
    <location>
        <begin position="397"/>
        <end position="422"/>
    </location>
</feature>
<dbReference type="InterPro" id="IPR029020">
    <property type="entry name" value="Ammonium/urea_transptr"/>
</dbReference>
<dbReference type="PANTHER" id="PTHR11730:SF60">
    <property type="entry name" value="RH50, ISOFORM D"/>
    <property type="match status" value="1"/>
</dbReference>
<dbReference type="AlphaFoldDB" id="A0A835CPF9"/>
<reference evidence="7 8" key="1">
    <citation type="submission" date="2020-08" db="EMBL/GenBank/DDBJ databases">
        <title>Aphidius gifuensis genome sequencing and assembly.</title>
        <authorList>
            <person name="Du Z."/>
        </authorList>
    </citation>
    <scope>NUCLEOTIDE SEQUENCE [LARGE SCALE GENOMIC DNA]</scope>
    <source>
        <strain evidence="7">YNYX2018</strain>
        <tissue evidence="7">Adults</tissue>
    </source>
</reference>
<protein>
    <recommendedName>
        <fullName evidence="6">Ammonium transporter AmtB-like domain-containing protein</fullName>
    </recommendedName>
</protein>
<keyword evidence="4 5" id="KW-0472">Membrane</keyword>
<comment type="subcellular location">
    <subcellularLocation>
        <location evidence="1">Membrane</location>
        <topology evidence="1">Multi-pass membrane protein</topology>
    </subcellularLocation>
</comment>
<sequence>MFGSENQFPEGCNSDENIVDIDTNYRRSGNDLTGSPELSSSSSPINEINNGSSAVQRFILIILLRAGFLLIHIGSIPVTNINLILLQNIIDICWISIVYLFIGSMIAYTDDIGGLLGGGYWIDNDKINKEQIIFGWQGIIISSAIYTSCVAGRIHSIGTLIIGMFLSGIIQPFIIHWIWTNDGWMSKNKLFDKDVVFHDRGGSIVSTIGGVVGIIGCIILGKRIMRVDDIDDASMTTQSVTTNFLGYLFVVIGLQSLWISNSTGYNTELSDKQLYQVMMNIIISISACTIVVTGIHFFKNEPFNRWTVTRCVQATVGGVVIISAGADLYSPTVALVIGTIGGLLFYYITKILFKSQLEDYCNAVTTHFICGFIGCLIVPFFNSTGDNFSYESVAYNFIWQLLCLIVIIGAIVVIMIPVFLTLDHFGLLRNKPEVLNYLRSQEAQASQNIGPPRSIIKKFFFPNDETTLIQSGRLPNDVVSSNSV</sequence>
<comment type="caution">
    <text evidence="7">The sequence shown here is derived from an EMBL/GenBank/DDBJ whole genome shotgun (WGS) entry which is preliminary data.</text>
</comment>
<dbReference type="OrthoDB" id="534912at2759"/>
<organism evidence="7 8">
    <name type="scientific">Aphidius gifuensis</name>
    <name type="common">Parasitoid wasp</name>
    <dbReference type="NCBI Taxonomy" id="684658"/>
    <lineage>
        <taxon>Eukaryota</taxon>
        <taxon>Metazoa</taxon>
        <taxon>Ecdysozoa</taxon>
        <taxon>Arthropoda</taxon>
        <taxon>Hexapoda</taxon>
        <taxon>Insecta</taxon>
        <taxon>Pterygota</taxon>
        <taxon>Neoptera</taxon>
        <taxon>Endopterygota</taxon>
        <taxon>Hymenoptera</taxon>
        <taxon>Apocrita</taxon>
        <taxon>Ichneumonoidea</taxon>
        <taxon>Braconidae</taxon>
        <taxon>Aphidiinae</taxon>
        <taxon>Aphidius</taxon>
    </lineage>
</organism>
<gene>
    <name evidence="7" type="ORF">HCN44_002794</name>
</gene>
<dbReference type="Gene3D" id="1.10.3430.10">
    <property type="entry name" value="Ammonium transporter AmtB like domains"/>
    <property type="match status" value="1"/>
</dbReference>
<dbReference type="GO" id="GO:0005886">
    <property type="term" value="C:plasma membrane"/>
    <property type="evidence" value="ECO:0007669"/>
    <property type="project" value="TreeGrafter"/>
</dbReference>
<feature type="transmembrane region" description="Helical" evidence="5">
    <location>
        <begin position="274"/>
        <end position="295"/>
    </location>
</feature>
<feature type="transmembrane region" description="Helical" evidence="5">
    <location>
        <begin position="133"/>
        <end position="152"/>
    </location>
</feature>
<dbReference type="Pfam" id="PF00909">
    <property type="entry name" value="Ammonium_transp"/>
    <property type="match status" value="1"/>
</dbReference>
<feature type="transmembrane region" description="Helical" evidence="5">
    <location>
        <begin position="159"/>
        <end position="180"/>
    </location>
</feature>
<accession>A0A835CPF9</accession>
<evidence type="ECO:0000256" key="5">
    <source>
        <dbReference type="SAM" id="Phobius"/>
    </source>
</evidence>
<evidence type="ECO:0000256" key="4">
    <source>
        <dbReference type="ARBA" id="ARBA00023136"/>
    </source>
</evidence>
<feature type="transmembrane region" description="Helical" evidence="5">
    <location>
        <begin position="360"/>
        <end position="381"/>
    </location>
</feature>
<dbReference type="Proteomes" id="UP000639338">
    <property type="component" value="Unassembled WGS sequence"/>
</dbReference>
<keyword evidence="8" id="KW-1185">Reference proteome</keyword>
<dbReference type="InterPro" id="IPR024041">
    <property type="entry name" value="NH4_transpt_AmtB-like_dom"/>
</dbReference>
<feature type="transmembrane region" description="Helical" evidence="5">
    <location>
        <begin position="332"/>
        <end position="348"/>
    </location>
</feature>
<feature type="transmembrane region" description="Helical" evidence="5">
    <location>
        <begin position="307"/>
        <end position="326"/>
    </location>
</feature>
<dbReference type="GO" id="GO:0097272">
    <property type="term" value="P:ammonium homeostasis"/>
    <property type="evidence" value="ECO:0007669"/>
    <property type="project" value="TreeGrafter"/>
</dbReference>
<evidence type="ECO:0000313" key="8">
    <source>
        <dbReference type="Proteomes" id="UP000639338"/>
    </source>
</evidence>
<evidence type="ECO:0000259" key="6">
    <source>
        <dbReference type="Pfam" id="PF00909"/>
    </source>
</evidence>
<feature type="domain" description="Ammonium transporter AmtB-like" evidence="6">
    <location>
        <begin position="59"/>
        <end position="432"/>
    </location>
</feature>
<dbReference type="GO" id="GO:0008519">
    <property type="term" value="F:ammonium channel activity"/>
    <property type="evidence" value="ECO:0007669"/>
    <property type="project" value="InterPro"/>
</dbReference>
<dbReference type="EMBL" id="JACMRX010000004">
    <property type="protein sequence ID" value="KAF7991232.1"/>
    <property type="molecule type" value="Genomic_DNA"/>
</dbReference>
<dbReference type="PANTHER" id="PTHR11730">
    <property type="entry name" value="AMMONIUM TRANSPORTER"/>
    <property type="match status" value="1"/>
</dbReference>
<proteinExistence type="predicted"/>
<dbReference type="SUPFAM" id="SSF111352">
    <property type="entry name" value="Ammonium transporter"/>
    <property type="match status" value="1"/>
</dbReference>
<feature type="transmembrane region" description="Helical" evidence="5">
    <location>
        <begin position="200"/>
        <end position="220"/>
    </location>
</feature>
<evidence type="ECO:0000256" key="1">
    <source>
        <dbReference type="ARBA" id="ARBA00004141"/>
    </source>
</evidence>
<evidence type="ECO:0000256" key="2">
    <source>
        <dbReference type="ARBA" id="ARBA00022692"/>
    </source>
</evidence>
<feature type="transmembrane region" description="Helical" evidence="5">
    <location>
        <begin position="240"/>
        <end position="259"/>
    </location>
</feature>
<keyword evidence="2 5" id="KW-0812">Transmembrane</keyword>